<dbReference type="Proteomes" id="UP000062260">
    <property type="component" value="Chromosome"/>
</dbReference>
<keyword evidence="2" id="KW-1185">Reference proteome</keyword>
<reference evidence="1 2" key="1">
    <citation type="journal article" date="2016" name="Genome Announc.">
        <title>Complete Genome Sequences of Aerococcus christensenii CCUG 28831T, Aerococcus sanguinicola CCUG 43001T, Aerococcus urinae CCUG 36881T, Aerococcus urinaeequi CCUG 28094T, Aerococcus urinaehominis CCUG 42038 BT, and Aerococcus viridans CCUG 4311T.</title>
        <authorList>
            <person name="Carkaci D."/>
            <person name="Dargis R."/>
            <person name="Nielsen X.C."/>
            <person name="Skovgaard O."/>
            <person name="Fuursted K."/>
            <person name="Christensen J.J."/>
        </authorList>
    </citation>
    <scope>NUCLEOTIDE SEQUENCE [LARGE SCALE GENOMIC DNA]</scope>
    <source>
        <strain evidence="1 2">CCUG42038B</strain>
    </source>
</reference>
<dbReference type="STRING" id="128944.AWM75_05950"/>
<accession>A0A0X8FLS2</accession>
<sequence>MSLFSGLFGNASSGSPEEAERLLADYLIPGETIELNYKLVRDYIIFTSHRLIIVDIQGIGKKKAFSSLPYRSISRFSVELAGSFDLDSELDIYISSATDPVYALQFRGDKLVKEVQQALAQAIL</sequence>
<proteinExistence type="predicted"/>
<dbReference type="GO" id="GO:0004386">
    <property type="term" value="F:helicase activity"/>
    <property type="evidence" value="ECO:0007669"/>
    <property type="project" value="UniProtKB-KW"/>
</dbReference>
<keyword evidence="1" id="KW-0347">Helicase</keyword>
<dbReference type="RefSeq" id="WP_067979599.1">
    <property type="nucleotide sequence ID" value="NZ_CP014163.1"/>
</dbReference>
<dbReference type="CDD" id="cd13225">
    <property type="entry name" value="PH-like_bacteria"/>
    <property type="match status" value="1"/>
</dbReference>
<dbReference type="AlphaFoldDB" id="A0A0X8FLS2"/>
<name>A0A0X8FLS2_9LACT</name>
<dbReference type="SUPFAM" id="SSF50729">
    <property type="entry name" value="PH domain-like"/>
    <property type="match status" value="1"/>
</dbReference>
<dbReference type="Pfam" id="PF08000">
    <property type="entry name" value="bPH_1"/>
    <property type="match status" value="1"/>
</dbReference>
<evidence type="ECO:0000313" key="2">
    <source>
        <dbReference type="Proteomes" id="UP000062260"/>
    </source>
</evidence>
<keyword evidence="1" id="KW-0378">Hydrolase</keyword>
<reference evidence="2" key="2">
    <citation type="submission" date="2016-01" db="EMBL/GenBank/DDBJ databases">
        <title>Six Aerococcus type strain genome sequencing and assembly using PacBio and Illumina Hiseq.</title>
        <authorList>
            <person name="Carkaci D."/>
            <person name="Dargis R."/>
            <person name="Nielsen X.C."/>
            <person name="Skovgaard O."/>
            <person name="Fuursted K."/>
            <person name="Christensen J.J."/>
        </authorList>
    </citation>
    <scope>NUCLEOTIDE SEQUENCE [LARGE SCALE GENOMIC DNA]</scope>
    <source>
        <strain evidence="2">CCUG42038B</strain>
    </source>
</reference>
<evidence type="ECO:0000313" key="1">
    <source>
        <dbReference type="EMBL" id="AMB99567.1"/>
    </source>
</evidence>
<keyword evidence="1" id="KW-0547">Nucleotide-binding</keyword>
<keyword evidence="1" id="KW-0067">ATP-binding</keyword>
<dbReference type="InterPro" id="IPR012544">
    <property type="entry name" value="PHb"/>
</dbReference>
<gene>
    <name evidence="1" type="ORF">AWM75_05950</name>
</gene>
<dbReference type="InterPro" id="IPR037063">
    <property type="entry name" value="PHb_sf"/>
</dbReference>
<dbReference type="PANTHER" id="PTHR35796:SF3">
    <property type="entry name" value="BHLH DOMAIN-CONTAINING PROTEIN"/>
    <property type="match status" value="1"/>
</dbReference>
<dbReference type="Gene3D" id="2.30.29.50">
    <property type="entry name" value="Bacterial Pleckstrin homology domain"/>
    <property type="match status" value="1"/>
</dbReference>
<dbReference type="OrthoDB" id="9803613at2"/>
<protein>
    <submittedName>
        <fullName evidence="1">Helicase</fullName>
    </submittedName>
</protein>
<organism evidence="1 2">
    <name type="scientific">Aerococcus urinaehominis</name>
    <dbReference type="NCBI Taxonomy" id="128944"/>
    <lineage>
        <taxon>Bacteria</taxon>
        <taxon>Bacillati</taxon>
        <taxon>Bacillota</taxon>
        <taxon>Bacilli</taxon>
        <taxon>Lactobacillales</taxon>
        <taxon>Aerococcaceae</taxon>
        <taxon>Aerococcus</taxon>
    </lineage>
</organism>
<dbReference type="EMBL" id="CP014163">
    <property type="protein sequence ID" value="AMB99567.1"/>
    <property type="molecule type" value="Genomic_DNA"/>
</dbReference>
<dbReference type="KEGG" id="auh:AWM75_05950"/>
<dbReference type="PANTHER" id="PTHR35796">
    <property type="entry name" value="HYPOTHETICAL CYTOSOLIC PROTEIN"/>
    <property type="match status" value="1"/>
</dbReference>